<feature type="compositionally biased region" description="Polar residues" evidence="1">
    <location>
        <begin position="61"/>
        <end position="72"/>
    </location>
</feature>
<dbReference type="EMBL" id="QETF01000001">
    <property type="protein sequence ID" value="PWG18421.1"/>
    <property type="molecule type" value="Genomic_DNA"/>
</dbReference>
<keyword evidence="4" id="KW-1185">Reference proteome</keyword>
<name>A0A2V1P7D1_9RHOB</name>
<reference evidence="4" key="1">
    <citation type="submission" date="2018-05" db="EMBL/GenBank/DDBJ databases">
        <authorList>
            <person name="Du Z."/>
            <person name="Wang X."/>
        </authorList>
    </citation>
    <scope>NUCLEOTIDE SEQUENCE [LARGE SCALE GENOMIC DNA]</scope>
    <source>
        <strain evidence="4">WDS4C29</strain>
    </source>
</reference>
<dbReference type="OrthoDB" id="9801588at2"/>
<feature type="region of interest" description="Disordered" evidence="1">
    <location>
        <begin position="42"/>
        <end position="72"/>
    </location>
</feature>
<organism evidence="3 4">
    <name type="scientific">Salibaculum griseiflavum</name>
    <dbReference type="NCBI Taxonomy" id="1914409"/>
    <lineage>
        <taxon>Bacteria</taxon>
        <taxon>Pseudomonadati</taxon>
        <taxon>Pseudomonadota</taxon>
        <taxon>Alphaproteobacteria</taxon>
        <taxon>Rhodobacterales</taxon>
        <taxon>Roseobacteraceae</taxon>
        <taxon>Salibaculum</taxon>
    </lineage>
</organism>
<evidence type="ECO:0000313" key="3">
    <source>
        <dbReference type="EMBL" id="PWG18421.1"/>
    </source>
</evidence>
<sequence>METYTFLRQFADSWMLLALFIFFIGTWFWAFRPGSRPMHDDAANSIFRHEDAPADDGGALSQDNNTDPEGQK</sequence>
<keyword evidence="2" id="KW-0472">Membrane</keyword>
<dbReference type="CDD" id="cd01324">
    <property type="entry name" value="cbb3_Oxidase_CcoQ"/>
    <property type="match status" value="1"/>
</dbReference>
<dbReference type="Pfam" id="PF05545">
    <property type="entry name" value="FixQ"/>
    <property type="match status" value="1"/>
</dbReference>
<feature type="compositionally biased region" description="Basic and acidic residues" evidence="1">
    <location>
        <begin position="42"/>
        <end position="52"/>
    </location>
</feature>
<proteinExistence type="predicted"/>
<keyword evidence="2" id="KW-1133">Transmembrane helix</keyword>
<gene>
    <name evidence="3" type="ORF">DFK10_00385</name>
</gene>
<evidence type="ECO:0000256" key="2">
    <source>
        <dbReference type="SAM" id="Phobius"/>
    </source>
</evidence>
<dbReference type="InterPro" id="IPR008621">
    <property type="entry name" value="Cbb3-typ_cyt_oxidase_comp"/>
</dbReference>
<accession>A0A2V1P7D1</accession>
<dbReference type="RefSeq" id="WP_109385447.1">
    <property type="nucleotide sequence ID" value="NZ_QETF01000001.1"/>
</dbReference>
<keyword evidence="2" id="KW-0812">Transmembrane</keyword>
<evidence type="ECO:0000313" key="4">
    <source>
        <dbReference type="Proteomes" id="UP000245293"/>
    </source>
</evidence>
<comment type="caution">
    <text evidence="3">The sequence shown here is derived from an EMBL/GenBank/DDBJ whole genome shotgun (WGS) entry which is preliminary data.</text>
</comment>
<dbReference type="Proteomes" id="UP000245293">
    <property type="component" value="Unassembled WGS sequence"/>
</dbReference>
<protein>
    <submittedName>
        <fullName evidence="3">CcoQ/FixQ family Cbb3-type cytochrome c oxidase assembly chaperone</fullName>
    </submittedName>
</protein>
<evidence type="ECO:0000256" key="1">
    <source>
        <dbReference type="SAM" id="MobiDB-lite"/>
    </source>
</evidence>
<feature type="transmembrane region" description="Helical" evidence="2">
    <location>
        <begin position="14"/>
        <end position="31"/>
    </location>
</feature>
<dbReference type="AlphaFoldDB" id="A0A2V1P7D1"/>